<keyword evidence="2" id="KW-0560">Oxidoreductase</keyword>
<dbReference type="CDD" id="cd05233">
    <property type="entry name" value="SDR_c"/>
    <property type="match status" value="1"/>
</dbReference>
<dbReference type="NCBIfam" id="NF005559">
    <property type="entry name" value="PRK07231.1"/>
    <property type="match status" value="1"/>
</dbReference>
<sequence>MRLQDKVAIVTGGGSGIGRAIAFLFIQEGAKVVVADWSTQGGQETVDLIEKQGGQSVFVKTDVSKESDVKQMVDECVKMYGRVDILVNNAGIEKGEPLHEMTQEDWDQVMAVNARGVFLGSKHAIPHMLKQGKGKIINMASIAGIIGFAQSSAYCASKGAVIQLTKSMATEYAPQKINVNAIAPGVIRTAMTKEYLEDPTYAQMFTSQTPYPRLGEPEDIANGAVYLASDESDFVNGHVLVIDGGWVAK</sequence>
<evidence type="ECO:0000256" key="2">
    <source>
        <dbReference type="ARBA" id="ARBA00023002"/>
    </source>
</evidence>
<name>A0A0G1Q9P7_9BACT</name>
<dbReference type="EMBL" id="LCMS01000003">
    <property type="protein sequence ID" value="KKU41542.1"/>
    <property type="molecule type" value="Genomic_DNA"/>
</dbReference>
<dbReference type="AlphaFoldDB" id="A0A0G1Q9P7"/>
<dbReference type="SUPFAM" id="SSF51735">
    <property type="entry name" value="NAD(P)-binding Rossmann-fold domains"/>
    <property type="match status" value="1"/>
</dbReference>
<dbReference type="Pfam" id="PF13561">
    <property type="entry name" value="adh_short_C2"/>
    <property type="match status" value="1"/>
</dbReference>
<dbReference type="PANTHER" id="PTHR42760">
    <property type="entry name" value="SHORT-CHAIN DEHYDROGENASES/REDUCTASES FAMILY MEMBER"/>
    <property type="match status" value="1"/>
</dbReference>
<dbReference type="Proteomes" id="UP000034795">
    <property type="component" value="Unassembled WGS sequence"/>
</dbReference>
<gene>
    <name evidence="4" type="ORF">UX57_C0003G0042</name>
</gene>
<dbReference type="NCBIfam" id="NF009466">
    <property type="entry name" value="PRK12826.1-2"/>
    <property type="match status" value="1"/>
</dbReference>
<dbReference type="InterPro" id="IPR020904">
    <property type="entry name" value="Sc_DH/Rdtase_CS"/>
</dbReference>
<evidence type="ECO:0000256" key="1">
    <source>
        <dbReference type="ARBA" id="ARBA00006484"/>
    </source>
</evidence>
<dbReference type="PANTHER" id="PTHR42760:SF115">
    <property type="entry name" value="3-OXOACYL-[ACYL-CARRIER-PROTEIN] REDUCTASE FABG"/>
    <property type="match status" value="1"/>
</dbReference>
<evidence type="ECO:0000313" key="4">
    <source>
        <dbReference type="EMBL" id="KKU41542.1"/>
    </source>
</evidence>
<dbReference type="InterPro" id="IPR057326">
    <property type="entry name" value="KR_dom"/>
</dbReference>
<organism evidence="4 5">
    <name type="scientific">Candidatus Uhrbacteria bacterium GW2011_GWE2_46_68</name>
    <dbReference type="NCBI Taxonomy" id="1618994"/>
    <lineage>
        <taxon>Bacteria</taxon>
        <taxon>Candidatus Uhriibacteriota</taxon>
    </lineage>
</organism>
<dbReference type="Gene3D" id="3.40.50.720">
    <property type="entry name" value="NAD(P)-binding Rossmann-like Domain"/>
    <property type="match status" value="1"/>
</dbReference>
<evidence type="ECO:0000313" key="5">
    <source>
        <dbReference type="Proteomes" id="UP000034795"/>
    </source>
</evidence>
<dbReference type="PRINTS" id="PR00080">
    <property type="entry name" value="SDRFAMILY"/>
</dbReference>
<dbReference type="InterPro" id="IPR002347">
    <property type="entry name" value="SDR_fam"/>
</dbReference>
<dbReference type="SMART" id="SM00822">
    <property type="entry name" value="PKS_KR"/>
    <property type="match status" value="1"/>
</dbReference>
<dbReference type="PATRIC" id="fig|1618994.3.peg.192"/>
<dbReference type="FunFam" id="3.40.50.720:FF:000084">
    <property type="entry name" value="Short-chain dehydrogenase reductase"/>
    <property type="match status" value="1"/>
</dbReference>
<protein>
    <submittedName>
        <fullName evidence="4">Short-chain dehydrogenase/reductase SDR</fullName>
    </submittedName>
</protein>
<proteinExistence type="inferred from homology"/>
<dbReference type="InterPro" id="IPR036291">
    <property type="entry name" value="NAD(P)-bd_dom_sf"/>
</dbReference>
<evidence type="ECO:0000259" key="3">
    <source>
        <dbReference type="SMART" id="SM00822"/>
    </source>
</evidence>
<dbReference type="PRINTS" id="PR00081">
    <property type="entry name" value="GDHRDH"/>
</dbReference>
<dbReference type="GO" id="GO:0016616">
    <property type="term" value="F:oxidoreductase activity, acting on the CH-OH group of donors, NAD or NADP as acceptor"/>
    <property type="evidence" value="ECO:0007669"/>
    <property type="project" value="UniProtKB-ARBA"/>
</dbReference>
<accession>A0A0G1Q9P7</accession>
<comment type="caution">
    <text evidence="4">The sequence shown here is derived from an EMBL/GenBank/DDBJ whole genome shotgun (WGS) entry which is preliminary data.</text>
</comment>
<feature type="domain" description="Ketoreductase" evidence="3">
    <location>
        <begin position="6"/>
        <end position="185"/>
    </location>
</feature>
<reference evidence="4 5" key="1">
    <citation type="journal article" date="2015" name="Nature">
        <title>rRNA introns, odd ribosomes, and small enigmatic genomes across a large radiation of phyla.</title>
        <authorList>
            <person name="Brown C.T."/>
            <person name="Hug L.A."/>
            <person name="Thomas B.C."/>
            <person name="Sharon I."/>
            <person name="Castelle C.J."/>
            <person name="Singh A."/>
            <person name="Wilkins M.J."/>
            <person name="Williams K.H."/>
            <person name="Banfield J.F."/>
        </authorList>
    </citation>
    <scope>NUCLEOTIDE SEQUENCE [LARGE SCALE GENOMIC DNA]</scope>
</reference>
<dbReference type="PROSITE" id="PS00061">
    <property type="entry name" value="ADH_SHORT"/>
    <property type="match status" value="1"/>
</dbReference>
<dbReference type="STRING" id="1618994.UX57_C0003G0042"/>
<comment type="similarity">
    <text evidence="1">Belongs to the short-chain dehydrogenases/reductases (SDR) family.</text>
</comment>